<keyword evidence="2" id="KW-1185">Reference proteome</keyword>
<sequence>MSRLFSLYSPSWLAVLLLLPLLGACAQFAPPSFEAKQAITLPQQAKQPSQLEYTVHIQHADTYSPYLLLQAHDVQERTNMRQQLRQNTTDTAKVEIYDGHSQQLLYASTHTPTLRFYDPVQHEIGLMLVPKYFALNPGSYTLKIELSGDYSTLPADVKPTISFTNLYKAQ</sequence>
<proteinExistence type="predicted"/>
<protein>
    <recommendedName>
        <fullName evidence="3">DUF5625 domain-containing protein</fullName>
    </recommendedName>
</protein>
<organism evidence="1 2">
    <name type="scientific">Vitreoscilla massiliensis</name>
    <dbReference type="NCBI Taxonomy" id="1689272"/>
    <lineage>
        <taxon>Bacteria</taxon>
        <taxon>Pseudomonadati</taxon>
        <taxon>Pseudomonadota</taxon>
        <taxon>Betaproteobacteria</taxon>
        <taxon>Neisseriales</taxon>
        <taxon>Neisseriaceae</taxon>
        <taxon>Vitreoscilla</taxon>
    </lineage>
</organism>
<evidence type="ECO:0000313" key="1">
    <source>
        <dbReference type="EMBL" id="UOO88847.1"/>
    </source>
</evidence>
<name>A0ABY4DZW9_9NEIS</name>
<dbReference type="PROSITE" id="PS51257">
    <property type="entry name" value="PROKAR_LIPOPROTEIN"/>
    <property type="match status" value="1"/>
</dbReference>
<dbReference type="RefSeq" id="WP_058357467.1">
    <property type="nucleotide sequence ID" value="NZ_CABKVG010000010.1"/>
</dbReference>
<dbReference type="Proteomes" id="UP000832011">
    <property type="component" value="Chromosome"/>
</dbReference>
<accession>A0ABY4DZW9</accession>
<dbReference type="EMBL" id="CP091511">
    <property type="protein sequence ID" value="UOO88847.1"/>
    <property type="molecule type" value="Genomic_DNA"/>
</dbReference>
<evidence type="ECO:0000313" key="2">
    <source>
        <dbReference type="Proteomes" id="UP000832011"/>
    </source>
</evidence>
<evidence type="ECO:0008006" key="3">
    <source>
        <dbReference type="Google" id="ProtNLM"/>
    </source>
</evidence>
<gene>
    <name evidence="1" type="ORF">LVJ82_15525</name>
</gene>
<reference evidence="1 2" key="1">
    <citation type="journal article" date="2022" name="Res Sq">
        <title>Evolution of multicellular longitudinally dividing oral cavity symbionts (Neisseriaceae).</title>
        <authorList>
            <person name="Nyongesa S."/>
            <person name="Weber P."/>
            <person name="Bernet E."/>
            <person name="Pullido F."/>
            <person name="Nieckarz M."/>
            <person name="Delaby M."/>
            <person name="Nieves C."/>
            <person name="Viehboeck T."/>
            <person name="Krause N."/>
            <person name="Rivera-Millot A."/>
            <person name="Nakamura A."/>
            <person name="Vischer N."/>
            <person name="VanNieuwenhze M."/>
            <person name="Brun Y."/>
            <person name="Cava F."/>
            <person name="Bulgheresi S."/>
            <person name="Veyrier F."/>
        </authorList>
    </citation>
    <scope>NUCLEOTIDE SEQUENCE [LARGE SCALE GENOMIC DNA]</scope>
    <source>
        <strain evidence="1 2">SN4</strain>
    </source>
</reference>